<keyword evidence="5" id="KW-0378">Hydrolase</keyword>
<protein>
    <recommendedName>
        <fullName evidence="3">beta-glucosidase</fullName>
        <ecNumber evidence="3">3.2.1.21</ecNumber>
    </recommendedName>
</protein>
<evidence type="ECO:0000313" key="7">
    <source>
        <dbReference type="EMBL" id="KAG6956601.1"/>
    </source>
</evidence>
<dbReference type="EC" id="3.2.1.21" evidence="3"/>
<feature type="domain" description="Glycoside hydrolase family 3 N-terminal" evidence="6">
    <location>
        <begin position="132"/>
        <end position="362"/>
    </location>
</feature>
<dbReference type="Proteomes" id="UP000688947">
    <property type="component" value="Unassembled WGS sequence"/>
</dbReference>
<accession>A0A8T1U714</accession>
<dbReference type="VEuPathDB" id="FungiDB:PC110_g11462"/>
<reference evidence="7" key="1">
    <citation type="submission" date="2021-01" db="EMBL/GenBank/DDBJ databases">
        <title>Phytophthora aleatoria, a newly-described species from Pinus radiata is distinct from Phytophthora cactorum isolates based on comparative genomics.</title>
        <authorList>
            <person name="Mcdougal R."/>
            <person name="Panda P."/>
            <person name="Williams N."/>
            <person name="Studholme D.J."/>
        </authorList>
    </citation>
    <scope>NUCLEOTIDE SEQUENCE</scope>
    <source>
        <strain evidence="7">NZFS 3830</strain>
    </source>
</reference>
<dbReference type="GO" id="GO:0009251">
    <property type="term" value="P:glucan catabolic process"/>
    <property type="evidence" value="ECO:0007669"/>
    <property type="project" value="TreeGrafter"/>
</dbReference>
<keyword evidence="4" id="KW-0732">Signal</keyword>
<evidence type="ECO:0000313" key="8">
    <source>
        <dbReference type="Proteomes" id="UP000688947"/>
    </source>
</evidence>
<evidence type="ECO:0000259" key="6">
    <source>
        <dbReference type="Pfam" id="PF00933"/>
    </source>
</evidence>
<dbReference type="VEuPathDB" id="FungiDB:PC110_g11463"/>
<comment type="catalytic activity">
    <reaction evidence="1">
        <text>Hydrolysis of terminal, non-reducing beta-D-glucosyl residues with release of beta-D-glucose.</text>
        <dbReference type="EC" id="3.2.1.21"/>
    </reaction>
</comment>
<evidence type="ECO:0000256" key="5">
    <source>
        <dbReference type="ARBA" id="ARBA00023295"/>
    </source>
</evidence>
<dbReference type="PANTHER" id="PTHR30620">
    <property type="entry name" value="PERIPLASMIC BETA-GLUCOSIDASE-RELATED"/>
    <property type="match status" value="1"/>
</dbReference>
<comment type="caution">
    <text evidence="7">The sequence shown here is derived from an EMBL/GenBank/DDBJ whole genome shotgun (WGS) entry which is preliminary data.</text>
</comment>
<gene>
    <name evidence="7" type="ORF">JG687_00010507</name>
</gene>
<evidence type="ECO:0000256" key="2">
    <source>
        <dbReference type="ARBA" id="ARBA00005336"/>
    </source>
</evidence>
<evidence type="ECO:0000256" key="1">
    <source>
        <dbReference type="ARBA" id="ARBA00000448"/>
    </source>
</evidence>
<dbReference type="GO" id="GO:0008422">
    <property type="term" value="F:beta-glucosidase activity"/>
    <property type="evidence" value="ECO:0007669"/>
    <property type="project" value="UniProtKB-EC"/>
</dbReference>
<sequence>MADKQKPHEDVLTRLVRGLETKKTLCHVKDYPGVELKELNLRVKKLGPLVNPVFGEQPAFFIDEGRFIPYRIVVGGLADDDEWDANVDEIMANFTNEDIVGQMTQIASYGLLNSRTKMFCAVLPSTVRIQEIAMEENGGHPTIYGMDAVHGNAMLLDTSPTRLTLPPRSTPISRTKKVASMPAIRLQPEFLGSSVRCSHNPLWPRVYYTFGEDPYLASVMGSAIIRGMQSNNLTAACMKHWIGYSWKCTGHDKDGVTISDFDLMNSYFPTFKAGIDAGLLSGMENYISVNGVPVVENNKLLTKLLRDDVSFDGTMVTDYQEINHLTEFHRTTRSTDEATKFSLKRTSIDMSMEDPAILARLKGSVRRIVKLKVKLGLYDNPMPSEELLELVGNENDIATALERALFLAGHSAHNIGFQCGGLSVQVQGVDGNDQFQHGTSVKQGFEVIAGNDLFTYFNGLNATGDYTDQGLETTKEYAPKAE</sequence>
<keyword evidence="5" id="KW-0326">Glycosidase</keyword>
<dbReference type="InterPro" id="IPR001764">
    <property type="entry name" value="Glyco_hydro_3_N"/>
</dbReference>
<organism evidence="7 8">
    <name type="scientific">Phytophthora cactorum</name>
    <dbReference type="NCBI Taxonomy" id="29920"/>
    <lineage>
        <taxon>Eukaryota</taxon>
        <taxon>Sar</taxon>
        <taxon>Stramenopiles</taxon>
        <taxon>Oomycota</taxon>
        <taxon>Peronosporomycetes</taxon>
        <taxon>Peronosporales</taxon>
        <taxon>Peronosporaceae</taxon>
        <taxon>Phytophthora</taxon>
    </lineage>
</organism>
<comment type="similarity">
    <text evidence="2">Belongs to the glycosyl hydrolase 3 family.</text>
</comment>
<dbReference type="VEuPathDB" id="FungiDB:PC110_g11464"/>
<dbReference type="VEuPathDB" id="FungiDB:PC110_g11461"/>
<proteinExistence type="inferred from homology"/>
<evidence type="ECO:0000256" key="4">
    <source>
        <dbReference type="ARBA" id="ARBA00022729"/>
    </source>
</evidence>
<name>A0A8T1U714_9STRA</name>
<dbReference type="Pfam" id="PF00933">
    <property type="entry name" value="Glyco_hydro_3"/>
    <property type="match status" value="1"/>
</dbReference>
<dbReference type="InterPro" id="IPR051915">
    <property type="entry name" value="Cellulose_Degrad_GH3"/>
</dbReference>
<dbReference type="OrthoDB" id="416222at2759"/>
<evidence type="ECO:0000256" key="3">
    <source>
        <dbReference type="ARBA" id="ARBA00012744"/>
    </source>
</evidence>
<dbReference type="AlphaFoldDB" id="A0A8T1U714"/>
<dbReference type="EMBL" id="JAENGZ010000598">
    <property type="protein sequence ID" value="KAG6956601.1"/>
    <property type="molecule type" value="Genomic_DNA"/>
</dbReference>
<dbReference type="PANTHER" id="PTHR30620:SF16">
    <property type="entry name" value="LYSOSOMAL BETA GLUCOSIDASE"/>
    <property type="match status" value="1"/>
</dbReference>